<evidence type="ECO:0000259" key="1">
    <source>
        <dbReference type="Pfam" id="PF01575"/>
    </source>
</evidence>
<dbReference type="RefSeq" id="WP_265616074.1">
    <property type="nucleotide sequence ID" value="NZ_JAPFRD010000002.1"/>
</dbReference>
<dbReference type="SUPFAM" id="SSF54637">
    <property type="entry name" value="Thioesterase/thiol ester dehydrase-isomerase"/>
    <property type="match status" value="1"/>
</dbReference>
<protein>
    <submittedName>
        <fullName evidence="2">MaoC/PaaZ C-terminal domain-containing protein</fullName>
    </submittedName>
</protein>
<dbReference type="EMBL" id="JAPFRD010000002">
    <property type="protein sequence ID" value="MCW8107380.1"/>
    <property type="molecule type" value="Genomic_DNA"/>
</dbReference>
<name>A0ABT3P3N4_9ALTE</name>
<evidence type="ECO:0000313" key="2">
    <source>
        <dbReference type="EMBL" id="MCW8107380.1"/>
    </source>
</evidence>
<dbReference type="Proteomes" id="UP001142810">
    <property type="component" value="Unassembled WGS sequence"/>
</dbReference>
<dbReference type="PANTHER" id="PTHR43841">
    <property type="entry name" value="3-HYDROXYACYL-THIOESTER DEHYDRATASE HTDX-RELATED"/>
    <property type="match status" value="1"/>
</dbReference>
<proteinExistence type="predicted"/>
<comment type="caution">
    <text evidence="2">The sequence shown here is derived from an EMBL/GenBank/DDBJ whole genome shotgun (WGS) entry which is preliminary data.</text>
</comment>
<dbReference type="InterPro" id="IPR029069">
    <property type="entry name" value="HotDog_dom_sf"/>
</dbReference>
<reference evidence="2" key="1">
    <citation type="submission" date="2022-11" db="EMBL/GenBank/DDBJ databases">
        <title>Alteromonas sp. nov., isolated from sea water of the Qingdao.</title>
        <authorList>
            <person name="Wang Q."/>
        </authorList>
    </citation>
    <scope>NUCLEOTIDE SEQUENCE</scope>
    <source>
        <strain evidence="2">ASW11-7</strain>
    </source>
</reference>
<organism evidence="2 3">
    <name type="scientific">Alteromonas aquimaris</name>
    <dbReference type="NCBI Taxonomy" id="2998417"/>
    <lineage>
        <taxon>Bacteria</taxon>
        <taxon>Pseudomonadati</taxon>
        <taxon>Pseudomonadota</taxon>
        <taxon>Gammaproteobacteria</taxon>
        <taxon>Alteromonadales</taxon>
        <taxon>Alteromonadaceae</taxon>
        <taxon>Alteromonas/Salinimonas group</taxon>
        <taxon>Alteromonas</taxon>
    </lineage>
</organism>
<dbReference type="Gene3D" id="3.10.129.10">
    <property type="entry name" value="Hotdog Thioesterase"/>
    <property type="match status" value="1"/>
</dbReference>
<evidence type="ECO:0000313" key="3">
    <source>
        <dbReference type="Proteomes" id="UP001142810"/>
    </source>
</evidence>
<sequence length="281" mass="32068">MIFDLFCAMLRGGDKQRLSQFKPPPIVAVTATKNLIIDPIHYQSYCALVDWDEKNSLHPLYSQMMSLGLQMQCLADKRNPFPLLGLVHISNDVWQSMHLDRHLLLSLHAKLGELKAHPKGWVIDVIIEGHQQGTCVYRADASYLMRIHAPHVAKGTQKQQKGRQVFWETYQHAAHVHIPDNIGRKYARISNDYNPIHLFTITAKLFGFKQAIAHGMWSLAKCYSLLETDKHETKNIHLNADFLKPVLLPAECVLMKNSGETETQFVLLNSETSEPHIKAKF</sequence>
<keyword evidence="3" id="KW-1185">Reference proteome</keyword>
<feature type="domain" description="MaoC-like" evidence="1">
    <location>
        <begin position="181"/>
        <end position="252"/>
    </location>
</feature>
<gene>
    <name evidence="2" type="ORF">OPS25_02545</name>
</gene>
<dbReference type="Pfam" id="PF01575">
    <property type="entry name" value="MaoC_dehydratas"/>
    <property type="match status" value="1"/>
</dbReference>
<accession>A0ABT3P3N4</accession>
<dbReference type="InterPro" id="IPR002539">
    <property type="entry name" value="MaoC-like_dom"/>
</dbReference>
<dbReference type="PANTHER" id="PTHR43841:SF1">
    <property type="entry name" value="3-HYDROXYACYL-THIOESTER DEHYDRATASE X"/>
    <property type="match status" value="1"/>
</dbReference>